<evidence type="ECO:0000256" key="1">
    <source>
        <dbReference type="SAM" id="Coils"/>
    </source>
</evidence>
<feature type="coiled-coil region" evidence="1">
    <location>
        <begin position="369"/>
        <end position="400"/>
    </location>
</feature>
<dbReference type="KEGG" id="pseg:D3H65_23845"/>
<dbReference type="EMBL" id="CP032157">
    <property type="protein sequence ID" value="AXY76839.1"/>
    <property type="molecule type" value="Genomic_DNA"/>
</dbReference>
<evidence type="ECO:0000313" key="6">
    <source>
        <dbReference type="Proteomes" id="UP000263900"/>
    </source>
</evidence>
<keyword evidence="2" id="KW-1133">Transmembrane helix</keyword>
<evidence type="ECO:0000256" key="2">
    <source>
        <dbReference type="SAM" id="Phobius"/>
    </source>
</evidence>
<keyword evidence="2" id="KW-0812">Transmembrane</keyword>
<gene>
    <name evidence="5" type="ORF">D3H65_23845</name>
</gene>
<dbReference type="Pfam" id="PF19904">
    <property type="entry name" value="DUF6377"/>
    <property type="match status" value="1"/>
</dbReference>
<reference evidence="5 6" key="1">
    <citation type="submission" date="2018-09" db="EMBL/GenBank/DDBJ databases">
        <title>Genome sequencing of strain 6GH32-13.</title>
        <authorList>
            <person name="Weon H.-Y."/>
            <person name="Heo J."/>
            <person name="Kwon S.-W."/>
        </authorList>
    </citation>
    <scope>NUCLEOTIDE SEQUENCE [LARGE SCALE GENOMIC DNA]</scope>
    <source>
        <strain evidence="5 6">5GH32-13</strain>
    </source>
</reference>
<keyword evidence="6" id="KW-1185">Reference proteome</keyword>
<dbReference type="AlphaFoldDB" id="A0A3B7MUB4"/>
<protein>
    <submittedName>
        <fullName evidence="5">Tetratricopeptide repeat protein</fullName>
    </submittedName>
</protein>
<proteinExistence type="predicted"/>
<feature type="signal peptide" evidence="3">
    <location>
        <begin position="1"/>
        <end position="20"/>
    </location>
</feature>
<dbReference type="RefSeq" id="WP_119052716.1">
    <property type="nucleotide sequence ID" value="NZ_CP032157.1"/>
</dbReference>
<keyword evidence="3" id="KW-0732">Signal</keyword>
<sequence>MKKLLFIFILLAACAQGAWANNDSLLTELSKAIRQTASYDEARLKEIDQLRQSLHAPGQPLAVLFDRHEKIYEAYKIFNYDSAYGYAIRLVKIAREMNNASYRVAAQIKLSFILLSTGLYKETGDSLASLASQPIPDSLKGEYYTLWGRYYYDLAGYANDHYHSVDYDIKGNKYLDSALAFYIPGSFEHIYYSGLKYFKKGNKKEAATFFDQLMVKPDLGYHQLALTASTLSAIYLQNGDIDKAIDLLVQATVADIKTCTKETVAIFHLAELLYKKGDLRHAAMCIESAIANAEFYGARQRKVQASSILPLIESERINGIEAQKSLLAKYAIVVTILVLALVVLTWIILRQVKKLKLTQQALTAANAAQHVINQQLQESNSRLEEVNEKLQEANKIKEEYIGYFFNMDSEFYNKLDKIKTTIEQKLQERRYEDIKFFLNKIDARKEKEELLLSFDKIFLKLFPNFVQEVNALLRQEEKIGLRDGELLNTDLRIFALMRMGVADPEKIARILEYSVKTIYSYKSRIKNKALIPGDEFEDRIMQIKTL</sequence>
<dbReference type="SUPFAM" id="SSF48452">
    <property type="entry name" value="TPR-like"/>
    <property type="match status" value="1"/>
</dbReference>
<feature type="domain" description="DUF6377" evidence="4">
    <location>
        <begin position="255"/>
        <end position="508"/>
    </location>
</feature>
<dbReference type="OrthoDB" id="1044679at2"/>
<evidence type="ECO:0000256" key="3">
    <source>
        <dbReference type="SAM" id="SignalP"/>
    </source>
</evidence>
<evidence type="ECO:0000259" key="4">
    <source>
        <dbReference type="Pfam" id="PF19904"/>
    </source>
</evidence>
<accession>A0A3B7MUB4</accession>
<name>A0A3B7MUB4_9BACT</name>
<dbReference type="InterPro" id="IPR011990">
    <property type="entry name" value="TPR-like_helical_dom_sf"/>
</dbReference>
<organism evidence="5 6">
    <name type="scientific">Paraflavitalea soli</name>
    <dbReference type="NCBI Taxonomy" id="2315862"/>
    <lineage>
        <taxon>Bacteria</taxon>
        <taxon>Pseudomonadati</taxon>
        <taxon>Bacteroidota</taxon>
        <taxon>Chitinophagia</taxon>
        <taxon>Chitinophagales</taxon>
        <taxon>Chitinophagaceae</taxon>
        <taxon>Paraflavitalea</taxon>
    </lineage>
</organism>
<feature type="transmembrane region" description="Helical" evidence="2">
    <location>
        <begin position="330"/>
        <end position="349"/>
    </location>
</feature>
<keyword evidence="2" id="KW-0472">Membrane</keyword>
<feature type="chain" id="PRO_5017593100" evidence="3">
    <location>
        <begin position="21"/>
        <end position="546"/>
    </location>
</feature>
<keyword evidence="1" id="KW-0175">Coiled coil</keyword>
<dbReference type="InterPro" id="IPR045957">
    <property type="entry name" value="DUF6377"/>
</dbReference>
<dbReference type="Proteomes" id="UP000263900">
    <property type="component" value="Chromosome"/>
</dbReference>
<dbReference type="Gene3D" id="1.25.40.10">
    <property type="entry name" value="Tetratricopeptide repeat domain"/>
    <property type="match status" value="1"/>
</dbReference>
<evidence type="ECO:0000313" key="5">
    <source>
        <dbReference type="EMBL" id="AXY76839.1"/>
    </source>
</evidence>